<comment type="caution">
    <text evidence="1">The sequence shown here is derived from an EMBL/GenBank/DDBJ whole genome shotgun (WGS) entry which is preliminary data.</text>
</comment>
<organism evidence="1 2">
    <name type="scientific">Dreissena polymorpha</name>
    <name type="common">Zebra mussel</name>
    <name type="synonym">Mytilus polymorpha</name>
    <dbReference type="NCBI Taxonomy" id="45954"/>
    <lineage>
        <taxon>Eukaryota</taxon>
        <taxon>Metazoa</taxon>
        <taxon>Spiralia</taxon>
        <taxon>Lophotrochozoa</taxon>
        <taxon>Mollusca</taxon>
        <taxon>Bivalvia</taxon>
        <taxon>Autobranchia</taxon>
        <taxon>Heteroconchia</taxon>
        <taxon>Euheterodonta</taxon>
        <taxon>Imparidentia</taxon>
        <taxon>Neoheterodontei</taxon>
        <taxon>Myida</taxon>
        <taxon>Dreissenoidea</taxon>
        <taxon>Dreissenidae</taxon>
        <taxon>Dreissena</taxon>
    </lineage>
</organism>
<gene>
    <name evidence="1" type="ORF">DPMN_071766</name>
</gene>
<dbReference type="Proteomes" id="UP000828390">
    <property type="component" value="Unassembled WGS sequence"/>
</dbReference>
<proteinExistence type="predicted"/>
<evidence type="ECO:0000313" key="2">
    <source>
        <dbReference type="Proteomes" id="UP000828390"/>
    </source>
</evidence>
<keyword evidence="2" id="KW-1185">Reference proteome</keyword>
<reference evidence="1" key="1">
    <citation type="journal article" date="2019" name="bioRxiv">
        <title>The Genome of the Zebra Mussel, Dreissena polymorpha: A Resource for Invasive Species Research.</title>
        <authorList>
            <person name="McCartney M.A."/>
            <person name="Auch B."/>
            <person name="Kono T."/>
            <person name="Mallez S."/>
            <person name="Zhang Y."/>
            <person name="Obille A."/>
            <person name="Becker A."/>
            <person name="Abrahante J.E."/>
            <person name="Garbe J."/>
            <person name="Badalamenti J.P."/>
            <person name="Herman A."/>
            <person name="Mangelson H."/>
            <person name="Liachko I."/>
            <person name="Sullivan S."/>
            <person name="Sone E.D."/>
            <person name="Koren S."/>
            <person name="Silverstein K.A.T."/>
            <person name="Beckman K.B."/>
            <person name="Gohl D.M."/>
        </authorList>
    </citation>
    <scope>NUCLEOTIDE SEQUENCE</scope>
    <source>
        <strain evidence="1">Duluth1</strain>
        <tissue evidence="1">Whole animal</tissue>
    </source>
</reference>
<dbReference type="EMBL" id="JAIWYP010000014">
    <property type="protein sequence ID" value="KAH3712087.1"/>
    <property type="molecule type" value="Genomic_DNA"/>
</dbReference>
<protein>
    <submittedName>
        <fullName evidence="1">Uncharacterized protein</fullName>
    </submittedName>
</protein>
<reference evidence="1" key="2">
    <citation type="submission" date="2020-11" db="EMBL/GenBank/DDBJ databases">
        <authorList>
            <person name="McCartney M.A."/>
            <person name="Auch B."/>
            <person name="Kono T."/>
            <person name="Mallez S."/>
            <person name="Becker A."/>
            <person name="Gohl D.M."/>
            <person name="Silverstein K.A.T."/>
            <person name="Koren S."/>
            <person name="Bechman K.B."/>
            <person name="Herman A."/>
            <person name="Abrahante J.E."/>
            <person name="Garbe J."/>
        </authorList>
    </citation>
    <scope>NUCLEOTIDE SEQUENCE</scope>
    <source>
        <strain evidence="1">Duluth1</strain>
        <tissue evidence="1">Whole animal</tissue>
    </source>
</reference>
<evidence type="ECO:0000313" key="1">
    <source>
        <dbReference type="EMBL" id="KAH3712087.1"/>
    </source>
</evidence>
<sequence>MPSAVDKVPYAEVRDIDFTSVSTKKRRLDSVINGEDVQQERQPLKLPYVPEPTALERWELLRDLHAANARSSVLTVSSGFQDEFIPHILQDGNLPQPLRNVQMKTVHMVSCILNAFQSKENPNPLITVHCADIRCGSNIHL</sequence>
<accession>A0A9D3Z5A2</accession>
<dbReference type="AlphaFoldDB" id="A0A9D3Z5A2"/>
<name>A0A9D3Z5A2_DREPO</name>